<dbReference type="InterPro" id="IPR043145">
    <property type="entry name" value="Znf_ZZ_sf"/>
</dbReference>
<name>A0A9P6QJB9_9FUNG</name>
<dbReference type="Proteomes" id="UP000807716">
    <property type="component" value="Unassembled WGS sequence"/>
</dbReference>
<dbReference type="GO" id="GO:0008270">
    <property type="term" value="F:zinc ion binding"/>
    <property type="evidence" value="ECO:0007669"/>
    <property type="project" value="UniProtKB-KW"/>
</dbReference>
<keyword evidence="2 4" id="KW-0863">Zinc-finger</keyword>
<evidence type="ECO:0000259" key="6">
    <source>
        <dbReference type="PROSITE" id="PS50135"/>
    </source>
</evidence>
<evidence type="ECO:0000313" key="7">
    <source>
        <dbReference type="EMBL" id="KAG0270490.1"/>
    </source>
</evidence>
<accession>A0A9P6QJB9</accession>
<feature type="region of interest" description="Disordered" evidence="5">
    <location>
        <begin position="16"/>
        <end position="88"/>
    </location>
</feature>
<feature type="region of interest" description="Disordered" evidence="5">
    <location>
        <begin position="601"/>
        <end position="621"/>
    </location>
</feature>
<evidence type="ECO:0000256" key="5">
    <source>
        <dbReference type="SAM" id="MobiDB-lite"/>
    </source>
</evidence>
<feature type="compositionally biased region" description="Polar residues" evidence="5">
    <location>
        <begin position="61"/>
        <end position="73"/>
    </location>
</feature>
<dbReference type="SUPFAM" id="SSF57850">
    <property type="entry name" value="RING/U-box"/>
    <property type="match status" value="1"/>
</dbReference>
<dbReference type="OrthoDB" id="2364023at2759"/>
<dbReference type="AlphaFoldDB" id="A0A9P6QJB9"/>
<feature type="region of interest" description="Disordered" evidence="5">
    <location>
        <begin position="110"/>
        <end position="157"/>
    </location>
</feature>
<proteinExistence type="predicted"/>
<keyword evidence="8" id="KW-1185">Reference proteome</keyword>
<organism evidence="7 8">
    <name type="scientific">Actinomortierella ambigua</name>
    <dbReference type="NCBI Taxonomy" id="1343610"/>
    <lineage>
        <taxon>Eukaryota</taxon>
        <taxon>Fungi</taxon>
        <taxon>Fungi incertae sedis</taxon>
        <taxon>Mucoromycota</taxon>
        <taxon>Mortierellomycotina</taxon>
        <taxon>Mortierellomycetes</taxon>
        <taxon>Mortierellales</taxon>
        <taxon>Mortierellaceae</taxon>
        <taxon>Actinomortierella</taxon>
    </lineage>
</organism>
<dbReference type="PROSITE" id="PS50135">
    <property type="entry name" value="ZF_ZZ_2"/>
    <property type="match status" value="1"/>
</dbReference>
<dbReference type="EMBL" id="JAAAJB010000004">
    <property type="protein sequence ID" value="KAG0270490.1"/>
    <property type="molecule type" value="Genomic_DNA"/>
</dbReference>
<evidence type="ECO:0000256" key="3">
    <source>
        <dbReference type="ARBA" id="ARBA00022833"/>
    </source>
</evidence>
<feature type="compositionally biased region" description="Pro residues" evidence="5">
    <location>
        <begin position="42"/>
        <end position="60"/>
    </location>
</feature>
<feature type="compositionally biased region" description="Polar residues" evidence="5">
    <location>
        <begin position="604"/>
        <end position="614"/>
    </location>
</feature>
<keyword evidence="1" id="KW-0479">Metal-binding</keyword>
<feature type="domain" description="ZZ-type" evidence="6">
    <location>
        <begin position="383"/>
        <end position="443"/>
    </location>
</feature>
<gene>
    <name evidence="7" type="ORF">DFQ27_005568</name>
</gene>
<evidence type="ECO:0000256" key="4">
    <source>
        <dbReference type="PROSITE-ProRule" id="PRU00228"/>
    </source>
</evidence>
<sequence>MADQFQAYYYVQQGQQSGTSQPLPYAQPAPIAQPAPFAQLPPTYPPPPGSTSPQPMPHPQQPVSYPMQTSTHYPQAVSHPYQPYPQMSPSTAASPQYYPVYPAVGSHAASYERPSVPSPVPSPTPSHRSFTTSPVIRASTPSAPQQYPPSASPIASPVIAPQPVRRAPQVYSSPPSPCFVASPQLTSVSQINLSSSTPSGPASQQQVYQAYPVDVVTPTTSTFFNPASPLLGPAPMYEPSSSPAALGAVLPEKSSPFNTEPPAYTFAVASSAASPSIPLARVDNHAGTGAATATATAGAAAGGGGLSITNMSDDAFYDKVAPRVLPSLPVIQNWKPATGTTEKVLRLDPLPYRWTPDNPEGESYFGGEAPRNGYQNVVWRHAMPSLGCDGCHRPQAFDHRIRYTCTSCPAGTFDLCETCFTTQDVAVLHNPNHDLYRMDIAFPDWSHPCWNAGVTNVGGAVSQVGSRTLHWDADNDYKKGDMWAELYATGQIAEAPLRPYEVVEWNGMAMSVKGMVSMLMAIQEHVVELNFRSNPNFNGFTLLHLFRGFLEKMPYAFPKLKVVRATGCGFFDFRTKERSKIILLEQYLDRILEGDRQKLLKQHGQPTTTTQPYLVSSKKKQKSSGFLGGVFKKKQAKDNHSEGVTDNEGNIVIRGRVRVQFGICDGSLTTPCGFPGLQAGMWTGREPRLCYHMARDVTLEVVEYLGCPDRVGDPVQERTRVLNKRKRERYAKMCALIGMENLNPVQQQAANLFLNQFLDQNVGSY</sequence>
<protein>
    <recommendedName>
        <fullName evidence="6">ZZ-type domain-containing protein</fullName>
    </recommendedName>
</protein>
<keyword evidence="3" id="KW-0862">Zinc</keyword>
<evidence type="ECO:0000256" key="1">
    <source>
        <dbReference type="ARBA" id="ARBA00022723"/>
    </source>
</evidence>
<reference evidence="7" key="1">
    <citation type="journal article" date="2020" name="Fungal Divers.">
        <title>Resolving the Mortierellaceae phylogeny through synthesis of multi-gene phylogenetics and phylogenomics.</title>
        <authorList>
            <person name="Vandepol N."/>
            <person name="Liber J."/>
            <person name="Desiro A."/>
            <person name="Na H."/>
            <person name="Kennedy M."/>
            <person name="Barry K."/>
            <person name="Grigoriev I.V."/>
            <person name="Miller A.N."/>
            <person name="O'Donnell K."/>
            <person name="Stajich J.E."/>
            <person name="Bonito G."/>
        </authorList>
    </citation>
    <scope>NUCLEOTIDE SEQUENCE</scope>
    <source>
        <strain evidence="7">BC1065</strain>
    </source>
</reference>
<comment type="caution">
    <text evidence="7">The sequence shown here is derived from an EMBL/GenBank/DDBJ whole genome shotgun (WGS) entry which is preliminary data.</text>
</comment>
<dbReference type="InterPro" id="IPR000433">
    <property type="entry name" value="Znf_ZZ"/>
</dbReference>
<evidence type="ECO:0000256" key="2">
    <source>
        <dbReference type="ARBA" id="ARBA00022771"/>
    </source>
</evidence>
<evidence type="ECO:0000313" key="8">
    <source>
        <dbReference type="Proteomes" id="UP000807716"/>
    </source>
</evidence>
<dbReference type="Gene3D" id="3.30.60.90">
    <property type="match status" value="1"/>
</dbReference>